<accession>A0A9N7VBR2</accession>
<keyword evidence="2" id="KW-1185">Reference proteome</keyword>
<dbReference type="Proteomes" id="UP001153269">
    <property type="component" value="Unassembled WGS sequence"/>
</dbReference>
<proteinExistence type="predicted"/>
<reference evidence="1" key="1">
    <citation type="submission" date="2020-03" db="EMBL/GenBank/DDBJ databases">
        <authorList>
            <person name="Weist P."/>
        </authorList>
    </citation>
    <scope>NUCLEOTIDE SEQUENCE</scope>
</reference>
<evidence type="ECO:0000313" key="1">
    <source>
        <dbReference type="EMBL" id="CAB1447926.1"/>
    </source>
</evidence>
<protein>
    <submittedName>
        <fullName evidence="1">Uncharacterized protein</fullName>
    </submittedName>
</protein>
<organism evidence="1 2">
    <name type="scientific">Pleuronectes platessa</name>
    <name type="common">European plaice</name>
    <dbReference type="NCBI Taxonomy" id="8262"/>
    <lineage>
        <taxon>Eukaryota</taxon>
        <taxon>Metazoa</taxon>
        <taxon>Chordata</taxon>
        <taxon>Craniata</taxon>
        <taxon>Vertebrata</taxon>
        <taxon>Euteleostomi</taxon>
        <taxon>Actinopterygii</taxon>
        <taxon>Neopterygii</taxon>
        <taxon>Teleostei</taxon>
        <taxon>Neoteleostei</taxon>
        <taxon>Acanthomorphata</taxon>
        <taxon>Carangaria</taxon>
        <taxon>Pleuronectiformes</taxon>
        <taxon>Pleuronectoidei</taxon>
        <taxon>Pleuronectidae</taxon>
        <taxon>Pleuronectes</taxon>
    </lineage>
</organism>
<gene>
    <name evidence="1" type="ORF">PLEPLA_LOCUS35593</name>
</gene>
<name>A0A9N7VBR2_PLEPL</name>
<dbReference type="EMBL" id="CADEAL010003959">
    <property type="protein sequence ID" value="CAB1447926.1"/>
    <property type="molecule type" value="Genomic_DNA"/>
</dbReference>
<comment type="caution">
    <text evidence="1">The sequence shown here is derived from an EMBL/GenBank/DDBJ whole genome shotgun (WGS) entry which is preliminary data.</text>
</comment>
<evidence type="ECO:0000313" key="2">
    <source>
        <dbReference type="Proteomes" id="UP001153269"/>
    </source>
</evidence>
<sequence>MKKKKKKQREEQRRKETLDEMLTSVKHQLSNQLKNTTGCLHLIRVGWCVGSVRGRHTNQLVVGQKLLLRLTDDGPHISHRPVKRVSSSSSPLLGSHYVAPPGITQQMNHGAGAVKLQFTSTSNQTHSIYDLKTLCD</sequence>
<dbReference type="AlphaFoldDB" id="A0A9N7VBR2"/>